<dbReference type="Proteomes" id="UP000076923">
    <property type="component" value="Unassembled WGS sequence"/>
</dbReference>
<dbReference type="PANTHER" id="PTHR38471">
    <property type="entry name" value="FOUR HELIX BUNDLE PROTEIN"/>
    <property type="match status" value="1"/>
</dbReference>
<dbReference type="RefSeq" id="WP_068447806.1">
    <property type="nucleotide sequence ID" value="NZ_CP150660.1"/>
</dbReference>
<gene>
    <name evidence="1" type="ORF">LPB303_02560</name>
</gene>
<name>A0A176TF25_9FLAO</name>
<dbReference type="AlphaFoldDB" id="A0A176TF25"/>
<dbReference type="CDD" id="cd16377">
    <property type="entry name" value="23S_rRNA_IVP_like"/>
    <property type="match status" value="1"/>
</dbReference>
<evidence type="ECO:0000313" key="1">
    <source>
        <dbReference type="EMBL" id="OAD46434.1"/>
    </source>
</evidence>
<dbReference type="EMBL" id="LVWE01000003">
    <property type="protein sequence ID" value="OAD46434.1"/>
    <property type="molecule type" value="Genomic_DNA"/>
</dbReference>
<dbReference type="Pfam" id="PF05635">
    <property type="entry name" value="23S_rRNA_IVP"/>
    <property type="match status" value="1"/>
</dbReference>
<dbReference type="Gene3D" id="1.20.1440.60">
    <property type="entry name" value="23S rRNA-intervening sequence"/>
    <property type="match status" value="1"/>
</dbReference>
<sequence length="117" mass="13688">MHRYKDLKFWQLSRVFCNDIYIITKSFPIDEKFGLISQLRRAVVSIPSNNAEGAARSSNKDFKRFLRISLGSCYEIETQLLISFDLGFLEKEELEKLNNTLQQIIKMMSKFNSSLKI</sequence>
<protein>
    <submittedName>
        <fullName evidence="1">Four helix bundle protein</fullName>
    </submittedName>
</protein>
<dbReference type="InterPro" id="IPR012657">
    <property type="entry name" value="23S_rRNA-intervening_sequence"/>
</dbReference>
<keyword evidence="2" id="KW-1185">Reference proteome</keyword>
<evidence type="ECO:0000313" key="2">
    <source>
        <dbReference type="Proteomes" id="UP000076923"/>
    </source>
</evidence>
<reference evidence="1 2" key="1">
    <citation type="submission" date="2016-02" db="EMBL/GenBank/DDBJ databases">
        <title>Draft genome sequence of Polaribacter atrinae KACC17473.</title>
        <authorList>
            <person name="Shin S.-K."/>
            <person name="Yi H."/>
        </authorList>
    </citation>
    <scope>NUCLEOTIDE SEQUENCE [LARGE SCALE GENOMIC DNA]</scope>
    <source>
        <strain evidence="1 2">KACC 17473</strain>
    </source>
</reference>
<dbReference type="PANTHER" id="PTHR38471:SF2">
    <property type="entry name" value="FOUR HELIX BUNDLE PROTEIN"/>
    <property type="match status" value="1"/>
</dbReference>
<dbReference type="STRING" id="1333662.LPB303_02560"/>
<comment type="caution">
    <text evidence="1">The sequence shown here is derived from an EMBL/GenBank/DDBJ whole genome shotgun (WGS) entry which is preliminary data.</text>
</comment>
<accession>A0A176TF25</accession>
<dbReference type="SUPFAM" id="SSF158446">
    <property type="entry name" value="IVS-encoded protein-like"/>
    <property type="match status" value="1"/>
</dbReference>
<proteinExistence type="predicted"/>
<organism evidence="1 2">
    <name type="scientific">Polaribacter atrinae</name>
    <dbReference type="NCBI Taxonomy" id="1333662"/>
    <lineage>
        <taxon>Bacteria</taxon>
        <taxon>Pseudomonadati</taxon>
        <taxon>Bacteroidota</taxon>
        <taxon>Flavobacteriia</taxon>
        <taxon>Flavobacteriales</taxon>
        <taxon>Flavobacteriaceae</taxon>
    </lineage>
</organism>
<dbReference type="InterPro" id="IPR036583">
    <property type="entry name" value="23S_rRNA_IVS_sf"/>
</dbReference>
<dbReference type="NCBIfam" id="TIGR02436">
    <property type="entry name" value="four helix bundle protein"/>
    <property type="match status" value="1"/>
</dbReference>